<protein>
    <submittedName>
        <fullName evidence="1">Polya polymerase</fullName>
    </submittedName>
</protein>
<proteinExistence type="predicted"/>
<evidence type="ECO:0000313" key="1">
    <source>
        <dbReference type="EMBL" id="NOV01179.1"/>
    </source>
</evidence>
<name>A0ABX1ZM68_9BACL</name>
<dbReference type="EMBL" id="WHNZ01000029">
    <property type="protein sequence ID" value="NOV01179.1"/>
    <property type="molecule type" value="Genomic_DNA"/>
</dbReference>
<sequence length="80" mass="9253">MKIYHLKNVEGFLEVLDQCKGTVELVSKDGDRLNLKSKLSQYVGLSKLFKEARNLDLELEIFAHEPEDADRLFHFLMEGV</sequence>
<evidence type="ECO:0000313" key="2">
    <source>
        <dbReference type="Proteomes" id="UP000618579"/>
    </source>
</evidence>
<accession>A0ABX1ZM68</accession>
<organism evidence="1 2">
    <name type="scientific">Paenibacillus planticolens</name>
    <dbReference type="NCBI Taxonomy" id="2654976"/>
    <lineage>
        <taxon>Bacteria</taxon>
        <taxon>Bacillati</taxon>
        <taxon>Bacillota</taxon>
        <taxon>Bacilli</taxon>
        <taxon>Bacillales</taxon>
        <taxon>Paenibacillaceae</taxon>
        <taxon>Paenibacillus</taxon>
    </lineage>
</organism>
<dbReference type="Proteomes" id="UP000618579">
    <property type="component" value="Unassembled WGS sequence"/>
</dbReference>
<keyword evidence="2" id="KW-1185">Reference proteome</keyword>
<reference evidence="1 2" key="1">
    <citation type="submission" date="2019-10" db="EMBL/GenBank/DDBJ databases">
        <title>Description of Paenibacillus pedi sp. nov.</title>
        <authorList>
            <person name="Carlier A."/>
            <person name="Qi S."/>
        </authorList>
    </citation>
    <scope>NUCLEOTIDE SEQUENCE [LARGE SCALE GENOMIC DNA]</scope>
    <source>
        <strain evidence="1 2">LMG 31457</strain>
    </source>
</reference>
<gene>
    <name evidence="1" type="ORF">GC097_14260</name>
</gene>
<comment type="caution">
    <text evidence="1">The sequence shown here is derived from an EMBL/GenBank/DDBJ whole genome shotgun (WGS) entry which is preliminary data.</text>
</comment>
<dbReference type="RefSeq" id="WP_171684010.1">
    <property type="nucleotide sequence ID" value="NZ_WHNZ01000029.1"/>
</dbReference>